<dbReference type="RefSeq" id="WP_124022754.1">
    <property type="nucleotide sequence ID" value="NZ_RPOH01000010.1"/>
</dbReference>
<dbReference type="GO" id="GO:0030288">
    <property type="term" value="C:outer membrane-bounded periplasmic space"/>
    <property type="evidence" value="ECO:0007669"/>
    <property type="project" value="TreeGrafter"/>
</dbReference>
<dbReference type="Proteomes" id="UP000268615">
    <property type="component" value="Unassembled WGS sequence"/>
</dbReference>
<keyword evidence="2" id="KW-0813">Transport</keyword>
<reference evidence="5 6" key="1">
    <citation type="submission" date="2018-11" db="EMBL/GenBank/DDBJ databases">
        <title>Draft genome sequence of Buttiauxella warmboldiae CCUG 35512.</title>
        <authorList>
            <person name="Salva-Serra F."/>
            <person name="Marathe N."/>
            <person name="Moore E."/>
            <person name="Svensson L."/>
            <person name="Engstrom-Jakobsson H."/>
        </authorList>
    </citation>
    <scope>NUCLEOTIDE SEQUENCE [LARGE SCALE GENOMIC DNA]</scope>
    <source>
        <strain evidence="5 6">CCUG 35512</strain>
    </source>
</reference>
<comment type="caution">
    <text evidence="5">The sequence shown here is derived from an EMBL/GenBank/DDBJ whole genome shotgun (WGS) entry which is preliminary data.</text>
</comment>
<dbReference type="Pfam" id="PF00497">
    <property type="entry name" value="SBP_bac_3"/>
    <property type="match status" value="1"/>
</dbReference>
<dbReference type="SUPFAM" id="SSF53850">
    <property type="entry name" value="Periplasmic binding protein-like II"/>
    <property type="match status" value="1"/>
</dbReference>
<feature type="domain" description="Solute-binding protein family 3/N-terminal" evidence="4">
    <location>
        <begin position="66"/>
        <end position="296"/>
    </location>
</feature>
<dbReference type="InterPro" id="IPR001638">
    <property type="entry name" value="Solute-binding_3/MltF_N"/>
</dbReference>
<evidence type="ECO:0000256" key="1">
    <source>
        <dbReference type="ARBA" id="ARBA00010333"/>
    </source>
</evidence>
<dbReference type="AlphaFoldDB" id="A0A3N5DRF9"/>
<comment type="similarity">
    <text evidence="1">Belongs to the bacterial solute-binding protein 3 family.</text>
</comment>
<dbReference type="SMART" id="SM00062">
    <property type="entry name" value="PBPb"/>
    <property type="match status" value="1"/>
</dbReference>
<dbReference type="GO" id="GO:0005576">
    <property type="term" value="C:extracellular region"/>
    <property type="evidence" value="ECO:0007669"/>
    <property type="project" value="TreeGrafter"/>
</dbReference>
<evidence type="ECO:0000256" key="2">
    <source>
        <dbReference type="ARBA" id="ARBA00022448"/>
    </source>
</evidence>
<sequence length="337" mass="37313">MCVIFSAHKIMRLVTGAGGVKFIGHKGYTLAVMMNKYLSLLFLLATLPVFVTHADDSLEHIKQAHKINLSYSYNDYPFSFVEHEKPVGLAVDLCHNIVSKIKKQLNIPHLDINWVGEKQSVTFIKVKEQAIDMTCSAITITAIRSKSYHFSNPFFITTTALLSQKSDVVHQSQELRGKTIGVISGSSAIEHLNKLNRKLGFSLLMVTQTDYASALENFRTGEVKMLANDGVLLAAFKANDPENLAISQVDFGDMDSYGLMMAKGADGLTAAVNTALDEIIASGEYDQLYKKWFLSPIPPMQKNLNMPMSKALLRYIKSPHRLNPHIVSEHHGSLAGS</sequence>
<dbReference type="Gene3D" id="3.40.190.10">
    <property type="entry name" value="Periplasmic binding protein-like II"/>
    <property type="match status" value="2"/>
</dbReference>
<dbReference type="PANTHER" id="PTHR30085">
    <property type="entry name" value="AMINO ACID ABC TRANSPORTER PERMEASE"/>
    <property type="match status" value="1"/>
</dbReference>
<dbReference type="PANTHER" id="PTHR30085:SF2">
    <property type="entry name" value="GLUTAMATE_ASPARTATE IMPORT SOLUTE-BINDING PROTEIN"/>
    <property type="match status" value="1"/>
</dbReference>
<name>A0A3N5DRF9_9ENTR</name>
<dbReference type="InterPro" id="IPR051455">
    <property type="entry name" value="Bact_solute-bind_prot3"/>
</dbReference>
<gene>
    <name evidence="5" type="ORF">EHN07_03165</name>
</gene>
<keyword evidence="3" id="KW-0732">Signal</keyword>
<protein>
    <recommendedName>
        <fullName evidence="4">Solute-binding protein family 3/N-terminal domain-containing protein</fullName>
    </recommendedName>
</protein>
<keyword evidence="6" id="KW-1185">Reference proteome</keyword>
<dbReference type="OrthoDB" id="6622081at2"/>
<evidence type="ECO:0000259" key="4">
    <source>
        <dbReference type="SMART" id="SM00062"/>
    </source>
</evidence>
<accession>A0A3N5DRF9</accession>
<dbReference type="EMBL" id="RPOH01000010">
    <property type="protein sequence ID" value="RPH30127.1"/>
    <property type="molecule type" value="Genomic_DNA"/>
</dbReference>
<evidence type="ECO:0000313" key="6">
    <source>
        <dbReference type="Proteomes" id="UP000268615"/>
    </source>
</evidence>
<dbReference type="GO" id="GO:0006865">
    <property type="term" value="P:amino acid transport"/>
    <property type="evidence" value="ECO:0007669"/>
    <property type="project" value="TreeGrafter"/>
</dbReference>
<proteinExistence type="inferred from homology"/>
<evidence type="ECO:0000256" key="3">
    <source>
        <dbReference type="ARBA" id="ARBA00022729"/>
    </source>
</evidence>
<organism evidence="5 6">
    <name type="scientific">Buttiauxella warmboldiae</name>
    <dbReference type="NCBI Taxonomy" id="82993"/>
    <lineage>
        <taxon>Bacteria</taxon>
        <taxon>Pseudomonadati</taxon>
        <taxon>Pseudomonadota</taxon>
        <taxon>Gammaproteobacteria</taxon>
        <taxon>Enterobacterales</taxon>
        <taxon>Enterobacteriaceae</taxon>
        <taxon>Buttiauxella</taxon>
    </lineage>
</organism>
<evidence type="ECO:0000313" key="5">
    <source>
        <dbReference type="EMBL" id="RPH30127.1"/>
    </source>
</evidence>